<evidence type="ECO:0000313" key="3">
    <source>
        <dbReference type="EMBL" id="CAF3623264.1"/>
    </source>
</evidence>
<dbReference type="EMBL" id="CAJOAX010000613">
    <property type="protein sequence ID" value="CAF3623264.1"/>
    <property type="molecule type" value="Genomic_DNA"/>
</dbReference>
<feature type="signal peptide" evidence="1">
    <location>
        <begin position="1"/>
        <end position="16"/>
    </location>
</feature>
<accession>A0A814TIY4</accession>
<dbReference type="EMBL" id="CAJNOO010001499">
    <property type="protein sequence ID" value="CAF1162355.1"/>
    <property type="molecule type" value="Genomic_DNA"/>
</dbReference>
<organism evidence="2 4">
    <name type="scientific">Rotaria sordida</name>
    <dbReference type="NCBI Taxonomy" id="392033"/>
    <lineage>
        <taxon>Eukaryota</taxon>
        <taxon>Metazoa</taxon>
        <taxon>Spiralia</taxon>
        <taxon>Gnathifera</taxon>
        <taxon>Rotifera</taxon>
        <taxon>Eurotatoria</taxon>
        <taxon>Bdelloidea</taxon>
        <taxon>Philodinida</taxon>
        <taxon>Philodinidae</taxon>
        <taxon>Rotaria</taxon>
    </lineage>
</organism>
<sequence>MNINLRIFSCLQIVVSTTTSTASTSSTAVTTASTTMTSSSSSSTVTSASTTVTSSSSSTLTSTLCGIPTSTVLSYTRGPINYILGVYNYSATSSGTGVLEFGFTSSSYRDEWYLDDVSLQDVNSSNLEMLVNGDFENGTLIG</sequence>
<feature type="chain" id="PRO_5036226027" evidence="1">
    <location>
        <begin position="17"/>
        <end position="142"/>
    </location>
</feature>
<evidence type="ECO:0000313" key="4">
    <source>
        <dbReference type="Proteomes" id="UP000663882"/>
    </source>
</evidence>
<reference evidence="2" key="1">
    <citation type="submission" date="2021-02" db="EMBL/GenBank/DDBJ databases">
        <authorList>
            <person name="Nowell W R."/>
        </authorList>
    </citation>
    <scope>NUCLEOTIDE SEQUENCE</scope>
</reference>
<dbReference type="AlphaFoldDB" id="A0A814TIY4"/>
<keyword evidence="1" id="KW-0732">Signal</keyword>
<protein>
    <submittedName>
        <fullName evidence="2">Uncharacterized protein</fullName>
    </submittedName>
</protein>
<evidence type="ECO:0000256" key="1">
    <source>
        <dbReference type="SAM" id="SignalP"/>
    </source>
</evidence>
<evidence type="ECO:0000313" key="2">
    <source>
        <dbReference type="EMBL" id="CAF1162355.1"/>
    </source>
</evidence>
<name>A0A814TIY4_9BILA</name>
<gene>
    <name evidence="3" type="ORF">OTI717_LOCUS7921</name>
    <name evidence="2" type="ORF">RFH988_LOCUS22508</name>
</gene>
<proteinExistence type="predicted"/>
<dbReference type="Proteomes" id="UP000663823">
    <property type="component" value="Unassembled WGS sequence"/>
</dbReference>
<dbReference type="Proteomes" id="UP000663882">
    <property type="component" value="Unassembled WGS sequence"/>
</dbReference>
<dbReference type="OrthoDB" id="10364923at2759"/>
<comment type="caution">
    <text evidence="2">The sequence shown here is derived from an EMBL/GenBank/DDBJ whole genome shotgun (WGS) entry which is preliminary data.</text>
</comment>